<evidence type="ECO:0000256" key="1">
    <source>
        <dbReference type="SAM" id="MobiDB-lite"/>
    </source>
</evidence>
<organism evidence="2 3">
    <name type="scientific">Trifolium medium</name>
    <dbReference type="NCBI Taxonomy" id="97028"/>
    <lineage>
        <taxon>Eukaryota</taxon>
        <taxon>Viridiplantae</taxon>
        <taxon>Streptophyta</taxon>
        <taxon>Embryophyta</taxon>
        <taxon>Tracheophyta</taxon>
        <taxon>Spermatophyta</taxon>
        <taxon>Magnoliopsida</taxon>
        <taxon>eudicotyledons</taxon>
        <taxon>Gunneridae</taxon>
        <taxon>Pentapetalae</taxon>
        <taxon>rosids</taxon>
        <taxon>fabids</taxon>
        <taxon>Fabales</taxon>
        <taxon>Fabaceae</taxon>
        <taxon>Papilionoideae</taxon>
        <taxon>50 kb inversion clade</taxon>
        <taxon>NPAAA clade</taxon>
        <taxon>Hologalegina</taxon>
        <taxon>IRL clade</taxon>
        <taxon>Trifolieae</taxon>
        <taxon>Trifolium</taxon>
    </lineage>
</organism>
<protein>
    <submittedName>
        <fullName evidence="2">Uncharacterized protein</fullName>
    </submittedName>
</protein>
<feature type="compositionally biased region" description="Basic and acidic residues" evidence="1">
    <location>
        <begin position="40"/>
        <end position="54"/>
    </location>
</feature>
<feature type="non-terminal residue" evidence="2">
    <location>
        <position position="60"/>
    </location>
</feature>
<sequence length="60" mass="6756">MRTCMGAFASQLVNNSGTEIYCKEDRHEVDIKLVKQPKVEEQRNVDAKPADELPKVVAPK</sequence>
<dbReference type="Proteomes" id="UP000265520">
    <property type="component" value="Unassembled WGS sequence"/>
</dbReference>
<evidence type="ECO:0000313" key="2">
    <source>
        <dbReference type="EMBL" id="MCI39359.1"/>
    </source>
</evidence>
<feature type="region of interest" description="Disordered" evidence="1">
    <location>
        <begin position="40"/>
        <end position="60"/>
    </location>
</feature>
<comment type="caution">
    <text evidence="2">The sequence shown here is derived from an EMBL/GenBank/DDBJ whole genome shotgun (WGS) entry which is preliminary data.</text>
</comment>
<dbReference type="EMBL" id="LXQA010266615">
    <property type="protein sequence ID" value="MCI39359.1"/>
    <property type="molecule type" value="Genomic_DNA"/>
</dbReference>
<evidence type="ECO:0000313" key="3">
    <source>
        <dbReference type="Proteomes" id="UP000265520"/>
    </source>
</evidence>
<dbReference type="AlphaFoldDB" id="A0A392RSN2"/>
<proteinExistence type="predicted"/>
<name>A0A392RSN2_9FABA</name>
<keyword evidence="3" id="KW-1185">Reference proteome</keyword>
<accession>A0A392RSN2</accession>
<reference evidence="2 3" key="1">
    <citation type="journal article" date="2018" name="Front. Plant Sci.">
        <title>Red Clover (Trifolium pratense) and Zigzag Clover (T. medium) - A Picture of Genomic Similarities and Differences.</title>
        <authorList>
            <person name="Dluhosova J."/>
            <person name="Istvanek J."/>
            <person name="Nedelnik J."/>
            <person name="Repkova J."/>
        </authorList>
    </citation>
    <scope>NUCLEOTIDE SEQUENCE [LARGE SCALE GENOMIC DNA]</scope>
    <source>
        <strain evidence="3">cv. 10/8</strain>
        <tissue evidence="2">Leaf</tissue>
    </source>
</reference>